<dbReference type="EMBL" id="JAHFXS010003346">
    <property type="protein sequence ID" value="KAG9968639.1"/>
    <property type="molecule type" value="Genomic_DNA"/>
</dbReference>
<reference evidence="2" key="1">
    <citation type="journal article" date="2021" name="J Fungi (Basel)">
        <title>Virulence traits and population genomics of the black yeast Aureobasidium melanogenum.</title>
        <authorList>
            <person name="Cernosa A."/>
            <person name="Sun X."/>
            <person name="Gostincar C."/>
            <person name="Fang C."/>
            <person name="Gunde-Cimerman N."/>
            <person name="Song Z."/>
        </authorList>
    </citation>
    <scope>NUCLEOTIDE SEQUENCE</scope>
    <source>
        <strain evidence="2">EXF-9298</strain>
    </source>
</reference>
<feature type="non-terminal residue" evidence="2">
    <location>
        <position position="330"/>
    </location>
</feature>
<evidence type="ECO:0000313" key="2">
    <source>
        <dbReference type="EMBL" id="KAG9968639.1"/>
    </source>
</evidence>
<dbReference type="PANTHER" id="PTHR35910:SF1">
    <property type="entry name" value="2EXR DOMAIN-CONTAINING PROTEIN"/>
    <property type="match status" value="1"/>
</dbReference>
<accession>A0A9P8JMF5</accession>
<organism evidence="2 3">
    <name type="scientific">Aureobasidium melanogenum</name>
    <name type="common">Aureobasidium pullulans var. melanogenum</name>
    <dbReference type="NCBI Taxonomy" id="46634"/>
    <lineage>
        <taxon>Eukaryota</taxon>
        <taxon>Fungi</taxon>
        <taxon>Dikarya</taxon>
        <taxon>Ascomycota</taxon>
        <taxon>Pezizomycotina</taxon>
        <taxon>Dothideomycetes</taxon>
        <taxon>Dothideomycetidae</taxon>
        <taxon>Dothideales</taxon>
        <taxon>Saccotheciaceae</taxon>
        <taxon>Aureobasidium</taxon>
    </lineage>
</organism>
<dbReference type="InterPro" id="IPR045518">
    <property type="entry name" value="2EXR"/>
</dbReference>
<sequence>MVNDNFHPFPRLPLELREEIWRLCLPHGMYEMDEPNSRIVWEDLGLVEIDAEDDKYPCWFYWNSKSNIRPPLLTRICRESRSVAWRTGEWIPLLEWRDDAWSFEDPCEADRKTGKVIDRGHWEDTSRDTVHLNWTPAYDIDFGPRMQGHPLTSLAREAKRLKGTASFMLQCIITTWIGEREAYDKPISYPLDGIPISQEEQENLAALELLPEWLVVVRVVIIHLDLGRAADSGLFGLLGDEIIQVVDATLPLAKQLYALAEHCECGAPAVTCAQDFTRMSTDDMDAMVKRVAYKVFHEHEVGKRLRPAIMFRLCTEMCNHINTPGEEQIV</sequence>
<keyword evidence="3" id="KW-1185">Reference proteome</keyword>
<gene>
    <name evidence="2" type="ORF">KCU98_g15605</name>
</gene>
<evidence type="ECO:0000259" key="1">
    <source>
        <dbReference type="Pfam" id="PF20150"/>
    </source>
</evidence>
<protein>
    <recommendedName>
        <fullName evidence="1">2EXR domain-containing protein</fullName>
    </recommendedName>
</protein>
<reference evidence="2" key="2">
    <citation type="submission" date="2021-08" db="EMBL/GenBank/DDBJ databases">
        <authorList>
            <person name="Gostincar C."/>
            <person name="Sun X."/>
            <person name="Song Z."/>
            <person name="Gunde-Cimerman N."/>
        </authorList>
    </citation>
    <scope>NUCLEOTIDE SEQUENCE</scope>
    <source>
        <strain evidence="2">EXF-9298</strain>
    </source>
</reference>
<dbReference type="Pfam" id="PF20150">
    <property type="entry name" value="2EXR"/>
    <property type="match status" value="1"/>
</dbReference>
<name>A0A9P8JMF5_AURME</name>
<dbReference type="AlphaFoldDB" id="A0A9P8JMF5"/>
<dbReference type="PANTHER" id="PTHR35910">
    <property type="entry name" value="2EXR DOMAIN-CONTAINING PROTEIN"/>
    <property type="match status" value="1"/>
</dbReference>
<evidence type="ECO:0000313" key="3">
    <source>
        <dbReference type="Proteomes" id="UP000729357"/>
    </source>
</evidence>
<proteinExistence type="predicted"/>
<comment type="caution">
    <text evidence="2">The sequence shown here is derived from an EMBL/GenBank/DDBJ whole genome shotgun (WGS) entry which is preliminary data.</text>
</comment>
<dbReference type="Proteomes" id="UP000729357">
    <property type="component" value="Unassembled WGS sequence"/>
</dbReference>
<feature type="domain" description="2EXR" evidence="1">
    <location>
        <begin position="6"/>
        <end position="85"/>
    </location>
</feature>